<dbReference type="Pfam" id="PF00106">
    <property type="entry name" value="adh_short"/>
    <property type="match status" value="1"/>
</dbReference>
<dbReference type="PANTHER" id="PTHR42879">
    <property type="entry name" value="3-OXOACYL-(ACYL-CARRIER-PROTEIN) REDUCTASE"/>
    <property type="match status" value="1"/>
</dbReference>
<dbReference type="InterPro" id="IPR002347">
    <property type="entry name" value="SDR_fam"/>
</dbReference>
<dbReference type="PANTHER" id="PTHR42879:SF2">
    <property type="entry name" value="3-OXOACYL-[ACYL-CARRIER-PROTEIN] REDUCTASE FABG"/>
    <property type="match status" value="1"/>
</dbReference>
<name>A0A0F0LHK7_9MICO</name>
<keyword evidence="3" id="KW-0560">Oxidoreductase</keyword>
<protein>
    <submittedName>
        <fullName evidence="3">3-oxoacyl-[acyl-carrier-protein] reductase FabG</fullName>
        <ecNumber evidence="3">1.1.1.100</ecNumber>
    </submittedName>
</protein>
<accession>A0A0F0LHK7</accession>
<dbReference type="PRINTS" id="PR00081">
    <property type="entry name" value="GDHRDH"/>
</dbReference>
<dbReference type="EMBL" id="JYIW01000017">
    <property type="protein sequence ID" value="KJL31036.1"/>
    <property type="molecule type" value="Genomic_DNA"/>
</dbReference>
<dbReference type="GO" id="GO:0004316">
    <property type="term" value="F:3-oxoacyl-[acyl-carrier-protein] reductase (NADPH) activity"/>
    <property type="evidence" value="ECO:0007669"/>
    <property type="project" value="UniProtKB-EC"/>
</dbReference>
<evidence type="ECO:0000256" key="2">
    <source>
        <dbReference type="SAM" id="MobiDB-lite"/>
    </source>
</evidence>
<reference evidence="3 4" key="1">
    <citation type="submission" date="2015-02" db="EMBL/GenBank/DDBJ databases">
        <title>Draft genome sequences of ten Microbacterium spp. with emphasis on heavy metal contaminated environments.</title>
        <authorList>
            <person name="Corretto E."/>
        </authorList>
    </citation>
    <scope>NUCLEOTIDE SEQUENCE [LARGE SCALE GENOMIC DNA]</scope>
    <source>
        <strain evidence="3 4">BEL4b</strain>
    </source>
</reference>
<dbReference type="InterPro" id="IPR050259">
    <property type="entry name" value="SDR"/>
</dbReference>
<feature type="region of interest" description="Disordered" evidence="2">
    <location>
        <begin position="95"/>
        <end position="181"/>
    </location>
</feature>
<sequence length="181" mass="18175">MPHALVTGSSRGIGRAIAQTLARRGDRVVVHYASDRAAAEETLASLEGSGHAVVGGDIGSPTEAQRVVVEAIAAVGSLDILVNNAAERLTRPNALPSAGFLESGRGKRTCPNEAHEADAPQRRQIATTPAPTTASTAAPTKSQAKPPVTASAVVAPPASSAAVRSPAIVPSTASPTAPPIC</sequence>
<dbReference type="AlphaFoldDB" id="A0A0F0LHK7"/>
<organism evidence="3 4">
    <name type="scientific">Microbacterium oxydans</name>
    <dbReference type="NCBI Taxonomy" id="82380"/>
    <lineage>
        <taxon>Bacteria</taxon>
        <taxon>Bacillati</taxon>
        <taxon>Actinomycetota</taxon>
        <taxon>Actinomycetes</taxon>
        <taxon>Micrococcales</taxon>
        <taxon>Microbacteriaceae</taxon>
        <taxon>Microbacterium</taxon>
    </lineage>
</organism>
<comment type="similarity">
    <text evidence="1">Belongs to the short-chain dehydrogenases/reductases (SDR) family.</text>
</comment>
<dbReference type="Proteomes" id="UP000033640">
    <property type="component" value="Unassembled WGS sequence"/>
</dbReference>
<dbReference type="InterPro" id="IPR036291">
    <property type="entry name" value="NAD(P)-bd_dom_sf"/>
</dbReference>
<dbReference type="EC" id="1.1.1.100" evidence="3"/>
<evidence type="ECO:0000256" key="1">
    <source>
        <dbReference type="ARBA" id="ARBA00006484"/>
    </source>
</evidence>
<comment type="caution">
    <text evidence="3">The sequence shown here is derived from an EMBL/GenBank/DDBJ whole genome shotgun (WGS) entry which is preliminary data.</text>
</comment>
<feature type="compositionally biased region" description="Low complexity" evidence="2">
    <location>
        <begin position="126"/>
        <end position="171"/>
    </location>
</feature>
<dbReference type="Gene3D" id="3.40.50.720">
    <property type="entry name" value="NAD(P)-binding Rossmann-like Domain"/>
    <property type="match status" value="1"/>
</dbReference>
<dbReference type="SUPFAM" id="SSF51735">
    <property type="entry name" value="NAD(P)-binding Rossmann-fold domains"/>
    <property type="match status" value="1"/>
</dbReference>
<evidence type="ECO:0000313" key="3">
    <source>
        <dbReference type="EMBL" id="KJL31036.1"/>
    </source>
</evidence>
<evidence type="ECO:0000313" key="4">
    <source>
        <dbReference type="Proteomes" id="UP000033640"/>
    </source>
</evidence>
<gene>
    <name evidence="3" type="primary">fabG_3</name>
    <name evidence="3" type="ORF">RS83_00487</name>
</gene>
<proteinExistence type="inferred from homology"/>